<evidence type="ECO:0000256" key="2">
    <source>
        <dbReference type="ARBA" id="ARBA00012534"/>
    </source>
</evidence>
<evidence type="ECO:0000313" key="7">
    <source>
        <dbReference type="EMBL" id="QGM47812.1"/>
    </source>
</evidence>
<evidence type="ECO:0000313" key="8">
    <source>
        <dbReference type="Proteomes" id="UP000309061"/>
    </source>
</evidence>
<dbReference type="Proteomes" id="UP000309061">
    <property type="component" value="Chromosome"/>
</dbReference>
<dbReference type="PANTHER" id="PTHR24422:SF21">
    <property type="entry name" value="CHEMOTAXIS PROTEIN METHYLTRANSFERASE 1"/>
    <property type="match status" value="1"/>
</dbReference>
<keyword evidence="4" id="KW-0808">Transferase</keyword>
<gene>
    <name evidence="7" type="ORF">H2LOC_020210</name>
</gene>
<dbReference type="SMART" id="SM00138">
    <property type="entry name" value="MeTrc"/>
    <property type="match status" value="1"/>
</dbReference>
<dbReference type="SUPFAM" id="SSF47757">
    <property type="entry name" value="Chemotaxis receptor methyltransferase CheR, N-terminal domain"/>
    <property type="match status" value="1"/>
</dbReference>
<dbReference type="Gene3D" id="1.10.155.10">
    <property type="entry name" value="Chemotaxis receptor methyltransferase CheR, N-terminal domain"/>
    <property type="match status" value="1"/>
</dbReference>
<evidence type="ECO:0000256" key="3">
    <source>
        <dbReference type="ARBA" id="ARBA00022603"/>
    </source>
</evidence>
<keyword evidence="8" id="KW-1185">Reference proteome</keyword>
<dbReference type="AlphaFoldDB" id="A0A6B8KJF1"/>
<protein>
    <recommendedName>
        <fullName evidence="2">protein-glutamate O-methyltransferase</fullName>
        <ecNumber evidence="2">2.1.1.80</ecNumber>
    </recommendedName>
</protein>
<dbReference type="InterPro" id="IPR050903">
    <property type="entry name" value="Bact_Chemotaxis_MeTrfase"/>
</dbReference>
<dbReference type="PRINTS" id="PR00996">
    <property type="entry name" value="CHERMTFRASE"/>
</dbReference>
<dbReference type="EC" id="2.1.1.80" evidence="2"/>
<dbReference type="InterPro" id="IPR000780">
    <property type="entry name" value="CheR_MeTrfase"/>
</dbReference>
<evidence type="ECO:0000256" key="4">
    <source>
        <dbReference type="ARBA" id="ARBA00022679"/>
    </source>
</evidence>
<evidence type="ECO:0000259" key="6">
    <source>
        <dbReference type="PROSITE" id="PS50123"/>
    </source>
</evidence>
<name>A0A6B8KJF1_9HYPH</name>
<evidence type="ECO:0000256" key="1">
    <source>
        <dbReference type="ARBA" id="ARBA00001541"/>
    </source>
</evidence>
<sequence>MRSAVFSEVASNASRLPPAGVASQGLHAGLGYARFRSQMAALTGAAPAPDRQYFVESRLAPILRAHNLADLLELASAIDARESQALVDEVIDALIDNETSFFRDHVVFEEFVGRVLPELMKARSEVRRLRIWCAAVSTGQEAYSLAMALDHEARALRGWTVEVLATDISGAAIEAARSGVYSQFEVQRGLSTSRLLRYFHRHEDNWRVNEHLRAWVSFERFNLMSDPGDFGTFDAIFCRNALLRFEPRRKQETLARLGRALAPDGFLFLGASESLGEDCENYAAASGDGIWRPRARRRPRLALV</sequence>
<dbReference type="InterPro" id="IPR029063">
    <property type="entry name" value="SAM-dependent_MTases_sf"/>
</dbReference>
<dbReference type="GO" id="GO:0008983">
    <property type="term" value="F:protein-glutamate O-methyltransferase activity"/>
    <property type="evidence" value="ECO:0007669"/>
    <property type="project" value="UniProtKB-EC"/>
</dbReference>
<dbReference type="EMBL" id="CP046052">
    <property type="protein sequence ID" value="QGM47812.1"/>
    <property type="molecule type" value="Genomic_DNA"/>
</dbReference>
<dbReference type="Pfam" id="PF01739">
    <property type="entry name" value="CheR"/>
    <property type="match status" value="1"/>
</dbReference>
<reference evidence="7 8" key="1">
    <citation type="submission" date="2019-11" db="EMBL/GenBank/DDBJ databases">
        <title>The genome sequence of Methylocystis heyeri.</title>
        <authorList>
            <person name="Oshkin I.Y."/>
            <person name="Miroshnikov K."/>
            <person name="Dedysh S.N."/>
        </authorList>
    </citation>
    <scope>NUCLEOTIDE SEQUENCE [LARGE SCALE GENOMIC DNA]</scope>
    <source>
        <strain evidence="7 8">H2</strain>
    </source>
</reference>
<dbReference type="SUPFAM" id="SSF53335">
    <property type="entry name" value="S-adenosyl-L-methionine-dependent methyltransferases"/>
    <property type="match status" value="1"/>
</dbReference>
<feature type="domain" description="CheR-type methyltransferase" evidence="6">
    <location>
        <begin position="32"/>
        <end position="275"/>
    </location>
</feature>
<evidence type="ECO:0000256" key="5">
    <source>
        <dbReference type="ARBA" id="ARBA00022691"/>
    </source>
</evidence>
<keyword evidence="5" id="KW-0949">S-adenosyl-L-methionine</keyword>
<comment type="catalytic activity">
    <reaction evidence="1">
        <text>L-glutamyl-[protein] + S-adenosyl-L-methionine = [protein]-L-glutamate 5-O-methyl ester + S-adenosyl-L-homocysteine</text>
        <dbReference type="Rhea" id="RHEA:24452"/>
        <dbReference type="Rhea" id="RHEA-COMP:10208"/>
        <dbReference type="Rhea" id="RHEA-COMP:10311"/>
        <dbReference type="ChEBI" id="CHEBI:29973"/>
        <dbReference type="ChEBI" id="CHEBI:57856"/>
        <dbReference type="ChEBI" id="CHEBI:59789"/>
        <dbReference type="ChEBI" id="CHEBI:82795"/>
        <dbReference type="EC" id="2.1.1.80"/>
    </reaction>
</comment>
<dbReference type="PROSITE" id="PS50123">
    <property type="entry name" value="CHER"/>
    <property type="match status" value="1"/>
</dbReference>
<dbReference type="OrthoDB" id="9816309at2"/>
<organism evidence="7 8">
    <name type="scientific">Methylocystis heyeri</name>
    <dbReference type="NCBI Taxonomy" id="391905"/>
    <lineage>
        <taxon>Bacteria</taxon>
        <taxon>Pseudomonadati</taxon>
        <taxon>Pseudomonadota</taxon>
        <taxon>Alphaproteobacteria</taxon>
        <taxon>Hyphomicrobiales</taxon>
        <taxon>Methylocystaceae</taxon>
        <taxon>Methylocystis</taxon>
    </lineage>
</organism>
<proteinExistence type="predicted"/>
<keyword evidence="3" id="KW-0489">Methyltransferase</keyword>
<dbReference type="GO" id="GO:0032259">
    <property type="term" value="P:methylation"/>
    <property type="evidence" value="ECO:0007669"/>
    <property type="project" value="UniProtKB-KW"/>
</dbReference>
<dbReference type="InterPro" id="IPR022642">
    <property type="entry name" value="CheR_C"/>
</dbReference>
<dbReference type="InterPro" id="IPR036804">
    <property type="entry name" value="CheR_N_sf"/>
</dbReference>
<dbReference type="Gene3D" id="3.40.50.150">
    <property type="entry name" value="Vaccinia Virus protein VP39"/>
    <property type="match status" value="1"/>
</dbReference>
<dbReference type="RefSeq" id="WP_136494464.1">
    <property type="nucleotide sequence ID" value="NZ_CP046052.1"/>
</dbReference>
<dbReference type="PANTHER" id="PTHR24422">
    <property type="entry name" value="CHEMOTAXIS PROTEIN METHYLTRANSFERASE"/>
    <property type="match status" value="1"/>
</dbReference>
<accession>A0A6B8KJF1</accession>
<dbReference type="KEGG" id="mhey:H2LOC_020210"/>